<dbReference type="PROSITE" id="PS01094">
    <property type="entry name" value="UPF0076"/>
    <property type="match status" value="1"/>
</dbReference>
<dbReference type="NCBIfam" id="TIGR00004">
    <property type="entry name" value="Rid family detoxifying hydrolase"/>
    <property type="match status" value="1"/>
</dbReference>
<dbReference type="Gene3D" id="3.30.1330.40">
    <property type="entry name" value="RutC-like"/>
    <property type="match status" value="1"/>
</dbReference>
<dbReference type="SUPFAM" id="SSF55298">
    <property type="entry name" value="YjgF-like"/>
    <property type="match status" value="1"/>
</dbReference>
<gene>
    <name evidence="2" type="ORF">GH807_01070</name>
</gene>
<evidence type="ECO:0000313" key="3">
    <source>
        <dbReference type="Proteomes" id="UP000653358"/>
    </source>
</evidence>
<sequence>MGKKIINTEKAPAAIGPYVQAIAANGTLYVSGQLGINMETGEIPVGVADQARCSLKNMSAILSEAGIDYKSVIKTTIFLTDMGDFGTVNEVYGEFFQGENPARSCVAVKALPKDGKVEIECIADLNQ</sequence>
<dbReference type="InterPro" id="IPR006056">
    <property type="entry name" value="RidA"/>
</dbReference>
<evidence type="ECO:0000313" key="2">
    <source>
        <dbReference type="EMBL" id="MBC3795643.1"/>
    </source>
</evidence>
<dbReference type="InterPro" id="IPR019897">
    <property type="entry name" value="RidA_CS"/>
</dbReference>
<dbReference type="InterPro" id="IPR006175">
    <property type="entry name" value="YjgF/YER057c/UK114"/>
</dbReference>
<dbReference type="InterPro" id="IPR035959">
    <property type="entry name" value="RutC-like_sf"/>
</dbReference>
<proteinExistence type="inferred from homology"/>
<evidence type="ECO:0000256" key="1">
    <source>
        <dbReference type="ARBA" id="ARBA00010552"/>
    </source>
</evidence>
<dbReference type="Pfam" id="PF01042">
    <property type="entry name" value="Ribonuc_L-PSP"/>
    <property type="match status" value="1"/>
</dbReference>
<comment type="similarity">
    <text evidence="1">Belongs to the RutC family.</text>
</comment>
<dbReference type="EMBL" id="WJBB01000001">
    <property type="protein sequence ID" value="MBC3795643.1"/>
    <property type="molecule type" value="Genomic_DNA"/>
</dbReference>
<reference evidence="2 3" key="1">
    <citation type="journal article" date="2020" name="mSystems">
        <title>Defining Genomic and Predicted Metabolic Features of the Acetobacterium Genus.</title>
        <authorList>
            <person name="Ross D.E."/>
            <person name="Marshall C.W."/>
            <person name="Gulliver D."/>
            <person name="May H.D."/>
            <person name="Norman R.S."/>
        </authorList>
    </citation>
    <scope>NUCLEOTIDE SEQUENCE [LARGE SCALE GENOMIC DNA]</scope>
    <source>
        <strain evidence="2 3">DSM 9173</strain>
    </source>
</reference>
<dbReference type="Proteomes" id="UP000653358">
    <property type="component" value="Unassembled WGS sequence"/>
</dbReference>
<name>A0ABR6WH99_9FIRM</name>
<keyword evidence="3" id="KW-1185">Reference proteome</keyword>
<accession>A0ABR6WH99</accession>
<dbReference type="RefSeq" id="WP_148601980.1">
    <property type="nucleotide sequence ID" value="NZ_RXYB01000001.1"/>
</dbReference>
<dbReference type="PANTHER" id="PTHR11803">
    <property type="entry name" value="2-IMINOBUTANOATE/2-IMINOPROPANOATE DEAMINASE RIDA"/>
    <property type="match status" value="1"/>
</dbReference>
<dbReference type="CDD" id="cd00448">
    <property type="entry name" value="YjgF_YER057c_UK114_family"/>
    <property type="match status" value="1"/>
</dbReference>
<organism evidence="2 3">
    <name type="scientific">Acetobacterium tundrae</name>
    <dbReference type="NCBI Taxonomy" id="132932"/>
    <lineage>
        <taxon>Bacteria</taxon>
        <taxon>Bacillati</taxon>
        <taxon>Bacillota</taxon>
        <taxon>Clostridia</taxon>
        <taxon>Eubacteriales</taxon>
        <taxon>Eubacteriaceae</taxon>
        <taxon>Acetobacterium</taxon>
    </lineage>
</organism>
<protein>
    <submittedName>
        <fullName evidence="2">RidA family protein</fullName>
    </submittedName>
</protein>
<comment type="caution">
    <text evidence="2">The sequence shown here is derived from an EMBL/GenBank/DDBJ whole genome shotgun (WGS) entry which is preliminary data.</text>
</comment>
<dbReference type="PANTHER" id="PTHR11803:SF58">
    <property type="entry name" value="PROTEIN HMF1-RELATED"/>
    <property type="match status" value="1"/>
</dbReference>